<reference evidence="1 2" key="1">
    <citation type="submission" date="2018-08" db="EMBL/GenBank/DDBJ databases">
        <title>A genome reference for cultivated species of the human gut microbiota.</title>
        <authorList>
            <person name="Zou Y."/>
            <person name="Xue W."/>
            <person name="Luo G."/>
        </authorList>
    </citation>
    <scope>NUCLEOTIDE SEQUENCE [LARGE SCALE GENOMIC DNA]</scope>
    <source>
        <strain evidence="1 2">OM05-15BH</strain>
    </source>
</reference>
<accession>A0A3E5AZX6</accession>
<dbReference type="Proteomes" id="UP000260983">
    <property type="component" value="Unassembled WGS sequence"/>
</dbReference>
<organism evidence="1 2">
    <name type="scientific">Bacteroides oleiciplenus</name>
    <dbReference type="NCBI Taxonomy" id="626931"/>
    <lineage>
        <taxon>Bacteria</taxon>
        <taxon>Pseudomonadati</taxon>
        <taxon>Bacteroidota</taxon>
        <taxon>Bacteroidia</taxon>
        <taxon>Bacteroidales</taxon>
        <taxon>Bacteroidaceae</taxon>
        <taxon>Bacteroides</taxon>
    </lineage>
</organism>
<evidence type="ECO:0000313" key="2">
    <source>
        <dbReference type="Proteomes" id="UP000260983"/>
    </source>
</evidence>
<name>A0A3E5AZX6_9BACE</name>
<sequence length="87" mass="10381">MKKEEHYCRICGLYIEDEPWGNDGQSPTYEICPCCGVEFGNEDFDLLSIEEYRKEWLENGANWFDKKRKPILWDVNKQLMNVSKEKV</sequence>
<gene>
    <name evidence="1" type="ORF">DXB65_22625</name>
</gene>
<protein>
    <recommendedName>
        <fullName evidence="3">Rubredoxin-like domain-containing protein</fullName>
    </recommendedName>
</protein>
<dbReference type="AlphaFoldDB" id="A0A3E5AZX6"/>
<dbReference type="RefSeq" id="WP_117725655.1">
    <property type="nucleotide sequence ID" value="NZ_CAUGNI010000017.1"/>
</dbReference>
<evidence type="ECO:0000313" key="1">
    <source>
        <dbReference type="EMBL" id="RGN30879.1"/>
    </source>
</evidence>
<comment type="caution">
    <text evidence="1">The sequence shown here is derived from an EMBL/GenBank/DDBJ whole genome shotgun (WGS) entry which is preliminary data.</text>
</comment>
<dbReference type="EMBL" id="QSUL01000025">
    <property type="protein sequence ID" value="RGN30879.1"/>
    <property type="molecule type" value="Genomic_DNA"/>
</dbReference>
<evidence type="ECO:0008006" key="3">
    <source>
        <dbReference type="Google" id="ProtNLM"/>
    </source>
</evidence>
<proteinExistence type="predicted"/>